<dbReference type="AlphaFoldDB" id="A0A6D2JDR2"/>
<evidence type="ECO:0000259" key="2">
    <source>
        <dbReference type="Pfam" id="PF05699"/>
    </source>
</evidence>
<dbReference type="Pfam" id="PF14372">
    <property type="entry name" value="hAT-like_RNase-H"/>
    <property type="match status" value="1"/>
</dbReference>
<comment type="caution">
    <text evidence="4">The sequence shown here is derived from an EMBL/GenBank/DDBJ whole genome shotgun (WGS) entry which is preliminary data.</text>
</comment>
<dbReference type="PANTHER" id="PTHR23272:SF187">
    <property type="entry name" value="AC9 TRANSPOSASE-RELATED"/>
    <property type="match status" value="1"/>
</dbReference>
<dbReference type="SUPFAM" id="SSF53098">
    <property type="entry name" value="Ribonuclease H-like"/>
    <property type="match status" value="1"/>
</dbReference>
<reference evidence="4" key="1">
    <citation type="submission" date="2020-01" db="EMBL/GenBank/DDBJ databases">
        <authorList>
            <person name="Mishra B."/>
        </authorList>
    </citation>
    <scope>NUCLEOTIDE SEQUENCE [LARGE SCALE GENOMIC DNA]</scope>
</reference>
<dbReference type="InterPro" id="IPR025525">
    <property type="entry name" value="hAT-like_transposase_RNase-H"/>
</dbReference>
<dbReference type="GO" id="GO:0046983">
    <property type="term" value="F:protein dimerization activity"/>
    <property type="evidence" value="ECO:0007669"/>
    <property type="project" value="InterPro"/>
</dbReference>
<gene>
    <name evidence="4" type="ORF">MERR_LOCUS26347</name>
</gene>
<dbReference type="Proteomes" id="UP000467841">
    <property type="component" value="Unassembled WGS sequence"/>
</dbReference>
<feature type="domain" description="HAT C-terminal dimerisation" evidence="2">
    <location>
        <begin position="160"/>
        <end position="246"/>
    </location>
</feature>
<sequence length="271" mass="30814">MASNINLLSATSGPDEELRLKALSMLGKLNKYWNPFDKRVEMNRLVMVAGVFDPSKKMKCVKGFFEKLYEKGSHEAVHLNGEIFAILKKLFGEYDSALNKKGSDESGASKQSNITSSRSSQFAEEVSKKTVLGNGLQYERMNDIYNELIKEECFQEKLNELDLYLKEDVENPKTMYGTEYDVLSWWKVNSGKFPVLSVIARDILAMQVSSVASESAFSTSGRVLDPSRSCLTHYMIEVLMCTEQWLKCELKLNERGIIRKEQLQADVELQD</sequence>
<protein>
    <recommendedName>
        <fullName evidence="6">HAT C-terminal dimerisation domain-containing protein</fullName>
    </recommendedName>
</protein>
<dbReference type="OrthoDB" id="1112698at2759"/>
<dbReference type="InterPro" id="IPR012337">
    <property type="entry name" value="RNaseH-like_sf"/>
</dbReference>
<dbReference type="Pfam" id="PF05699">
    <property type="entry name" value="Dimer_Tnp_hAT"/>
    <property type="match status" value="1"/>
</dbReference>
<feature type="compositionally biased region" description="Polar residues" evidence="1">
    <location>
        <begin position="106"/>
        <end position="121"/>
    </location>
</feature>
<organism evidence="4 5">
    <name type="scientific">Microthlaspi erraticum</name>
    <dbReference type="NCBI Taxonomy" id="1685480"/>
    <lineage>
        <taxon>Eukaryota</taxon>
        <taxon>Viridiplantae</taxon>
        <taxon>Streptophyta</taxon>
        <taxon>Embryophyta</taxon>
        <taxon>Tracheophyta</taxon>
        <taxon>Spermatophyta</taxon>
        <taxon>Magnoliopsida</taxon>
        <taxon>eudicotyledons</taxon>
        <taxon>Gunneridae</taxon>
        <taxon>Pentapetalae</taxon>
        <taxon>rosids</taxon>
        <taxon>malvids</taxon>
        <taxon>Brassicales</taxon>
        <taxon>Brassicaceae</taxon>
        <taxon>Coluteocarpeae</taxon>
        <taxon>Microthlaspi</taxon>
    </lineage>
</organism>
<evidence type="ECO:0008006" key="6">
    <source>
        <dbReference type="Google" id="ProtNLM"/>
    </source>
</evidence>
<dbReference type="GO" id="GO:0003677">
    <property type="term" value="F:DNA binding"/>
    <property type="evidence" value="ECO:0007669"/>
    <property type="project" value="InterPro"/>
</dbReference>
<evidence type="ECO:0000256" key="1">
    <source>
        <dbReference type="SAM" id="MobiDB-lite"/>
    </source>
</evidence>
<evidence type="ECO:0000313" key="4">
    <source>
        <dbReference type="EMBL" id="CAA7039112.1"/>
    </source>
</evidence>
<proteinExistence type="predicted"/>
<keyword evidence="5" id="KW-1185">Reference proteome</keyword>
<accession>A0A6D2JDR2</accession>
<dbReference type="InterPro" id="IPR008906">
    <property type="entry name" value="HATC_C_dom"/>
</dbReference>
<feature type="region of interest" description="Disordered" evidence="1">
    <location>
        <begin position="100"/>
        <end position="121"/>
    </location>
</feature>
<dbReference type="PANTHER" id="PTHR23272">
    <property type="entry name" value="BED FINGER-RELATED"/>
    <property type="match status" value="1"/>
</dbReference>
<evidence type="ECO:0000313" key="5">
    <source>
        <dbReference type="Proteomes" id="UP000467841"/>
    </source>
</evidence>
<evidence type="ECO:0000259" key="3">
    <source>
        <dbReference type="Pfam" id="PF14372"/>
    </source>
</evidence>
<feature type="domain" description="hAT-like transposase RNase-H fold" evidence="3">
    <location>
        <begin position="11"/>
        <end position="94"/>
    </location>
</feature>
<dbReference type="EMBL" id="CACVBM020001206">
    <property type="protein sequence ID" value="CAA7039112.1"/>
    <property type="molecule type" value="Genomic_DNA"/>
</dbReference>
<name>A0A6D2JDR2_9BRAS</name>